<dbReference type="EMBL" id="JARVUX010000016">
    <property type="protein sequence ID" value="MDH2337508.1"/>
    <property type="molecule type" value="Genomic_DNA"/>
</dbReference>
<evidence type="ECO:0000313" key="3">
    <source>
        <dbReference type="EMBL" id="MDH2337508.1"/>
    </source>
</evidence>
<comment type="caution">
    <text evidence="3">The sequence shown here is derived from an EMBL/GenBank/DDBJ whole genome shotgun (WGS) entry which is preliminary data.</text>
</comment>
<dbReference type="CDD" id="cd00093">
    <property type="entry name" value="HTH_XRE"/>
    <property type="match status" value="1"/>
</dbReference>
<dbReference type="SMART" id="SM00530">
    <property type="entry name" value="HTH_XRE"/>
    <property type="match status" value="1"/>
</dbReference>
<sequence>MNLGFKIRHFRKLRNLTLKELGTMVGVSEQAIGQYERNQREPNLVMLNKIALNLDIPVSFLVNDNDFENYMNGNIASFNKKGFEYSNKQKVNVLPAISIDDMKNKVNSMFPAFEAEINFLTNPNIEKCFNYSFKDLENRDYAELLINNIENAIKDTLLEIKENEDKGNIYVSCWGRWIDKNDTIYDNIKKIKDSFSKKDK</sequence>
<reference evidence="3" key="1">
    <citation type="submission" date="2023-04" db="EMBL/GenBank/DDBJ databases">
        <title>Epidemiological investigation of Clostridium perfringens isolated from cattle.</title>
        <authorList>
            <person name="Tian R."/>
        </authorList>
    </citation>
    <scope>NUCLEOTIDE SEQUENCE</scope>
    <source>
        <strain evidence="3">ZWCP172</strain>
    </source>
</reference>
<keyword evidence="1" id="KW-0238">DNA-binding</keyword>
<gene>
    <name evidence="3" type="ORF">QDQ28_15145</name>
</gene>
<dbReference type="Pfam" id="PF01381">
    <property type="entry name" value="HTH_3"/>
    <property type="match status" value="1"/>
</dbReference>
<name>A0AAP4A913_CLOPF</name>
<dbReference type="Proteomes" id="UP001222958">
    <property type="component" value="Unassembled WGS sequence"/>
</dbReference>
<evidence type="ECO:0000259" key="2">
    <source>
        <dbReference type="PROSITE" id="PS50943"/>
    </source>
</evidence>
<dbReference type="PROSITE" id="PS50943">
    <property type="entry name" value="HTH_CROC1"/>
    <property type="match status" value="1"/>
</dbReference>
<evidence type="ECO:0000256" key="1">
    <source>
        <dbReference type="ARBA" id="ARBA00023125"/>
    </source>
</evidence>
<dbReference type="SUPFAM" id="SSF47413">
    <property type="entry name" value="lambda repressor-like DNA-binding domains"/>
    <property type="match status" value="1"/>
</dbReference>
<feature type="domain" description="HTH cro/C1-type" evidence="2">
    <location>
        <begin position="7"/>
        <end position="61"/>
    </location>
</feature>
<evidence type="ECO:0000313" key="4">
    <source>
        <dbReference type="Proteomes" id="UP001222958"/>
    </source>
</evidence>
<dbReference type="PANTHER" id="PTHR46797">
    <property type="entry name" value="HTH-TYPE TRANSCRIPTIONAL REGULATOR"/>
    <property type="match status" value="1"/>
</dbReference>
<accession>A0AAP4A913</accession>
<dbReference type="InterPro" id="IPR001387">
    <property type="entry name" value="Cro/C1-type_HTH"/>
</dbReference>
<dbReference type="GO" id="GO:0005829">
    <property type="term" value="C:cytosol"/>
    <property type="evidence" value="ECO:0007669"/>
    <property type="project" value="TreeGrafter"/>
</dbReference>
<dbReference type="AlphaFoldDB" id="A0AAP4A913"/>
<dbReference type="Gene3D" id="1.10.260.40">
    <property type="entry name" value="lambda repressor-like DNA-binding domains"/>
    <property type="match status" value="1"/>
</dbReference>
<dbReference type="RefSeq" id="WP_279858421.1">
    <property type="nucleotide sequence ID" value="NZ_JARVUX010000016.1"/>
</dbReference>
<protein>
    <submittedName>
        <fullName evidence="3">Helix-turn-helix transcriptional regulator</fullName>
    </submittedName>
</protein>
<organism evidence="3 4">
    <name type="scientific">Clostridium perfringens</name>
    <dbReference type="NCBI Taxonomy" id="1502"/>
    <lineage>
        <taxon>Bacteria</taxon>
        <taxon>Bacillati</taxon>
        <taxon>Bacillota</taxon>
        <taxon>Clostridia</taxon>
        <taxon>Eubacteriales</taxon>
        <taxon>Clostridiaceae</taxon>
        <taxon>Clostridium</taxon>
    </lineage>
</organism>
<dbReference type="InterPro" id="IPR010982">
    <property type="entry name" value="Lambda_DNA-bd_dom_sf"/>
</dbReference>
<dbReference type="GO" id="GO:0003677">
    <property type="term" value="F:DNA binding"/>
    <property type="evidence" value="ECO:0007669"/>
    <property type="project" value="UniProtKB-KW"/>
</dbReference>
<proteinExistence type="predicted"/>
<dbReference type="InterPro" id="IPR050807">
    <property type="entry name" value="TransReg_Diox_bact_type"/>
</dbReference>
<dbReference type="GO" id="GO:0003700">
    <property type="term" value="F:DNA-binding transcription factor activity"/>
    <property type="evidence" value="ECO:0007669"/>
    <property type="project" value="TreeGrafter"/>
</dbReference>
<dbReference type="PANTHER" id="PTHR46797:SF1">
    <property type="entry name" value="METHYLPHOSPHONATE SYNTHASE"/>
    <property type="match status" value="1"/>
</dbReference>